<evidence type="ECO:0000313" key="9">
    <source>
        <dbReference type="Proteomes" id="UP001418222"/>
    </source>
</evidence>
<gene>
    <name evidence="8" type="ORF">KSP39_PZI000778</name>
</gene>
<evidence type="ECO:0000256" key="2">
    <source>
        <dbReference type="ARBA" id="ARBA00022695"/>
    </source>
</evidence>
<evidence type="ECO:0000256" key="4">
    <source>
        <dbReference type="ARBA" id="ARBA00022759"/>
    </source>
</evidence>
<feature type="domain" description="Reverse transcriptase RNase H-like" evidence="7">
    <location>
        <begin position="100"/>
        <end position="203"/>
    </location>
</feature>
<proteinExistence type="predicted"/>
<reference evidence="8 9" key="1">
    <citation type="journal article" date="2022" name="Nat. Plants">
        <title>Genomes of leafy and leafless Platanthera orchids illuminate the evolution of mycoheterotrophy.</title>
        <authorList>
            <person name="Li M.H."/>
            <person name="Liu K.W."/>
            <person name="Li Z."/>
            <person name="Lu H.C."/>
            <person name="Ye Q.L."/>
            <person name="Zhang D."/>
            <person name="Wang J.Y."/>
            <person name="Li Y.F."/>
            <person name="Zhong Z.M."/>
            <person name="Liu X."/>
            <person name="Yu X."/>
            <person name="Liu D.K."/>
            <person name="Tu X.D."/>
            <person name="Liu B."/>
            <person name="Hao Y."/>
            <person name="Liao X.Y."/>
            <person name="Jiang Y.T."/>
            <person name="Sun W.H."/>
            <person name="Chen J."/>
            <person name="Chen Y.Q."/>
            <person name="Ai Y."/>
            <person name="Zhai J.W."/>
            <person name="Wu S.S."/>
            <person name="Zhou Z."/>
            <person name="Hsiao Y.Y."/>
            <person name="Wu W.L."/>
            <person name="Chen Y.Y."/>
            <person name="Lin Y.F."/>
            <person name="Hsu J.L."/>
            <person name="Li C.Y."/>
            <person name="Wang Z.W."/>
            <person name="Zhao X."/>
            <person name="Zhong W.Y."/>
            <person name="Ma X.K."/>
            <person name="Ma L."/>
            <person name="Huang J."/>
            <person name="Chen G.Z."/>
            <person name="Huang M.Z."/>
            <person name="Huang L."/>
            <person name="Peng D.H."/>
            <person name="Luo Y.B."/>
            <person name="Zou S.Q."/>
            <person name="Chen S.P."/>
            <person name="Lan S."/>
            <person name="Tsai W.C."/>
            <person name="Van de Peer Y."/>
            <person name="Liu Z.J."/>
        </authorList>
    </citation>
    <scope>NUCLEOTIDE SEQUENCE [LARGE SCALE GENOMIC DNA]</scope>
    <source>
        <strain evidence="8">Lor287</strain>
    </source>
</reference>
<dbReference type="GO" id="GO:0004519">
    <property type="term" value="F:endonuclease activity"/>
    <property type="evidence" value="ECO:0007669"/>
    <property type="project" value="UniProtKB-KW"/>
</dbReference>
<dbReference type="PANTHER" id="PTHR34072:SF57">
    <property type="entry name" value="RNA-DIRECTED DNA POLYMERASE"/>
    <property type="match status" value="1"/>
</dbReference>
<dbReference type="FunFam" id="3.30.70.270:FF:000020">
    <property type="entry name" value="Transposon Tf2-6 polyprotein-like Protein"/>
    <property type="match status" value="1"/>
</dbReference>
<keyword evidence="2" id="KW-0548">Nucleotidyltransferase</keyword>
<evidence type="ECO:0000313" key="8">
    <source>
        <dbReference type="EMBL" id="KAK8957009.1"/>
    </source>
</evidence>
<dbReference type="Pfam" id="PF17917">
    <property type="entry name" value="RT_RNaseH"/>
    <property type="match status" value="1"/>
</dbReference>
<evidence type="ECO:0000256" key="5">
    <source>
        <dbReference type="ARBA" id="ARBA00022801"/>
    </source>
</evidence>
<dbReference type="AlphaFoldDB" id="A0AAP0C364"/>
<protein>
    <recommendedName>
        <fullName evidence="7">Reverse transcriptase RNase H-like domain-containing protein</fullName>
    </recommendedName>
</protein>
<name>A0AAP0C364_9ASPA</name>
<accession>A0AAP0C364</accession>
<dbReference type="SUPFAM" id="SSF56672">
    <property type="entry name" value="DNA/RNA polymerases"/>
    <property type="match status" value="1"/>
</dbReference>
<evidence type="ECO:0000256" key="6">
    <source>
        <dbReference type="ARBA" id="ARBA00022918"/>
    </source>
</evidence>
<comment type="caution">
    <text evidence="8">The sequence shown here is derived from an EMBL/GenBank/DDBJ whole genome shotgun (WGS) entry which is preliminary data.</text>
</comment>
<keyword evidence="1" id="KW-0808">Transferase</keyword>
<evidence type="ECO:0000256" key="3">
    <source>
        <dbReference type="ARBA" id="ARBA00022722"/>
    </source>
</evidence>
<keyword evidence="6" id="KW-0695">RNA-directed DNA polymerase</keyword>
<evidence type="ECO:0000259" key="7">
    <source>
        <dbReference type="Pfam" id="PF17917"/>
    </source>
</evidence>
<dbReference type="GO" id="GO:0003964">
    <property type="term" value="F:RNA-directed DNA polymerase activity"/>
    <property type="evidence" value="ECO:0007669"/>
    <property type="project" value="UniProtKB-KW"/>
</dbReference>
<dbReference type="InterPro" id="IPR043128">
    <property type="entry name" value="Rev_trsase/Diguanyl_cyclase"/>
</dbReference>
<dbReference type="GO" id="GO:0016787">
    <property type="term" value="F:hydrolase activity"/>
    <property type="evidence" value="ECO:0007669"/>
    <property type="project" value="UniProtKB-KW"/>
</dbReference>
<evidence type="ECO:0000256" key="1">
    <source>
        <dbReference type="ARBA" id="ARBA00022679"/>
    </source>
</evidence>
<dbReference type="PANTHER" id="PTHR34072">
    <property type="entry name" value="ENZYMATIC POLYPROTEIN-RELATED"/>
    <property type="match status" value="1"/>
</dbReference>
<keyword evidence="4" id="KW-0255">Endonuclease</keyword>
<keyword evidence="9" id="KW-1185">Reference proteome</keyword>
<dbReference type="InterPro" id="IPR043502">
    <property type="entry name" value="DNA/RNA_pol_sf"/>
</dbReference>
<dbReference type="InterPro" id="IPR041373">
    <property type="entry name" value="RT_RNaseH"/>
</dbReference>
<dbReference type="EMBL" id="JBBWWQ010000001">
    <property type="protein sequence ID" value="KAK8957009.1"/>
    <property type="molecule type" value="Genomic_DNA"/>
</dbReference>
<sequence>MVKEGIILGHKVSKKGLEVDRAKTEVIEKLPPPTNVKGVRSFLGHAVFYHRFIKDFSTIFKPLSHLLEKDSHFYFDEECLAAFHSLKQSLISSPIIISPDWSLPFTIMYDASNFAVGVVLGQVRDKVFHTIYYASKTLIDAQVNYITTEKELLSVIFTFDKFRSYLVTSKVIVYTDHAAIRFLIEKKDAKPRLIRWVLLLQEFDLEIKDCKGAENPVADHLSRLEYEREKVVDIEIKENFPDERLLAISEASIPWYADFINFIVSNILPPDIDYQ</sequence>
<keyword evidence="5" id="KW-0378">Hydrolase</keyword>
<dbReference type="Proteomes" id="UP001418222">
    <property type="component" value="Unassembled WGS sequence"/>
</dbReference>
<keyword evidence="3" id="KW-0540">Nuclease</keyword>
<dbReference type="Gene3D" id="3.30.70.270">
    <property type="match status" value="1"/>
</dbReference>
<dbReference type="CDD" id="cd09274">
    <property type="entry name" value="RNase_HI_RT_Ty3"/>
    <property type="match status" value="1"/>
</dbReference>
<organism evidence="8 9">
    <name type="scientific">Platanthera zijinensis</name>
    <dbReference type="NCBI Taxonomy" id="2320716"/>
    <lineage>
        <taxon>Eukaryota</taxon>
        <taxon>Viridiplantae</taxon>
        <taxon>Streptophyta</taxon>
        <taxon>Embryophyta</taxon>
        <taxon>Tracheophyta</taxon>
        <taxon>Spermatophyta</taxon>
        <taxon>Magnoliopsida</taxon>
        <taxon>Liliopsida</taxon>
        <taxon>Asparagales</taxon>
        <taxon>Orchidaceae</taxon>
        <taxon>Orchidoideae</taxon>
        <taxon>Orchideae</taxon>
        <taxon>Orchidinae</taxon>
        <taxon>Platanthera</taxon>
    </lineage>
</organism>